<dbReference type="InterPro" id="IPR036388">
    <property type="entry name" value="WH-like_DNA-bd_sf"/>
</dbReference>
<evidence type="ECO:0000256" key="4">
    <source>
        <dbReference type="ARBA" id="ARBA00023163"/>
    </source>
</evidence>
<reference evidence="9 10" key="1">
    <citation type="journal article" date="2016" name="Front. Microbiol.">
        <title>Genomic Resource of Rice Seed Associated Bacteria.</title>
        <authorList>
            <person name="Midha S."/>
            <person name="Bansal K."/>
            <person name="Sharma S."/>
            <person name="Kumar N."/>
            <person name="Patil P.P."/>
            <person name="Chaudhry V."/>
            <person name="Patil P.B."/>
        </authorList>
    </citation>
    <scope>NUCLEOTIDE SEQUENCE [LARGE SCALE GENOMIC DNA]</scope>
    <source>
        <strain evidence="8 10">NS258</strain>
        <strain evidence="7 9">NS319</strain>
    </source>
</reference>
<dbReference type="SUPFAM" id="SSF88659">
    <property type="entry name" value="Sigma3 and sigma4 domains of RNA polymerase sigma factors"/>
    <property type="match status" value="1"/>
</dbReference>
<sequence length="202" mass="22458">MPCRRERNAWLAAHVLPYEAWIRRAIARQVASGGIEVDDLIQESYALLARLPSVEGIAVPHRYALQVARSVLLQHVRRARIVAIDAVADLDTLDALTDEPTPEEHMLGRHELARVAAAIEAMPEAVRRAFWLRRVEGLPQREVAARLGLPESTVEKQISRGIKMLASRFSRGGSAVSRASTSDIPATESRPTDDLARDRGRY</sequence>
<dbReference type="Gene3D" id="1.10.1740.10">
    <property type="match status" value="1"/>
</dbReference>
<dbReference type="GO" id="GO:0016987">
    <property type="term" value="F:sigma factor activity"/>
    <property type="evidence" value="ECO:0007669"/>
    <property type="project" value="UniProtKB-KW"/>
</dbReference>
<organism evidence="8 10">
    <name type="scientific">Sphingomonas sanguinis</name>
    <dbReference type="NCBI Taxonomy" id="33051"/>
    <lineage>
        <taxon>Bacteria</taxon>
        <taxon>Pseudomonadati</taxon>
        <taxon>Pseudomonadota</taxon>
        <taxon>Alphaproteobacteria</taxon>
        <taxon>Sphingomonadales</taxon>
        <taxon>Sphingomonadaceae</taxon>
        <taxon>Sphingomonas</taxon>
    </lineage>
</organism>
<feature type="region of interest" description="Disordered" evidence="5">
    <location>
        <begin position="175"/>
        <end position="202"/>
    </location>
</feature>
<evidence type="ECO:0000256" key="5">
    <source>
        <dbReference type="SAM" id="MobiDB-lite"/>
    </source>
</evidence>
<dbReference type="EMBL" id="LDTC01000035">
    <property type="protein sequence ID" value="KTW15253.1"/>
    <property type="molecule type" value="Genomic_DNA"/>
</dbReference>
<feature type="compositionally biased region" description="Basic and acidic residues" evidence="5">
    <location>
        <begin position="190"/>
        <end position="202"/>
    </location>
</feature>
<dbReference type="PANTHER" id="PTHR43133">
    <property type="entry name" value="RNA POLYMERASE ECF-TYPE SIGMA FACTO"/>
    <property type="match status" value="1"/>
</dbReference>
<dbReference type="InterPro" id="IPR013325">
    <property type="entry name" value="RNA_pol_sigma_r2"/>
</dbReference>
<proteinExistence type="inferred from homology"/>
<evidence type="ECO:0000313" key="10">
    <source>
        <dbReference type="Proteomes" id="UP000074410"/>
    </source>
</evidence>
<dbReference type="AlphaFoldDB" id="A0A147JB58"/>
<evidence type="ECO:0000313" key="9">
    <source>
        <dbReference type="Proteomes" id="UP000072867"/>
    </source>
</evidence>
<dbReference type="PATRIC" id="fig|33051.3.peg.2095"/>
<dbReference type="SUPFAM" id="SSF88946">
    <property type="entry name" value="Sigma2 domain of RNA polymerase sigma factors"/>
    <property type="match status" value="1"/>
</dbReference>
<evidence type="ECO:0000256" key="1">
    <source>
        <dbReference type="ARBA" id="ARBA00010641"/>
    </source>
</evidence>
<keyword evidence="2" id="KW-0805">Transcription regulation</keyword>
<keyword evidence="4" id="KW-0804">Transcription</keyword>
<evidence type="ECO:0000313" key="8">
    <source>
        <dbReference type="EMBL" id="KTW15253.1"/>
    </source>
</evidence>
<dbReference type="InterPro" id="IPR013324">
    <property type="entry name" value="RNA_pol_sigma_r3/r4-like"/>
</dbReference>
<keyword evidence="3" id="KW-0731">Sigma factor</keyword>
<protein>
    <recommendedName>
        <fullName evidence="6">RNA polymerase sigma factor 70 region 4 type 2 domain-containing protein</fullName>
    </recommendedName>
</protein>
<dbReference type="Gene3D" id="1.10.10.10">
    <property type="entry name" value="Winged helix-like DNA-binding domain superfamily/Winged helix DNA-binding domain"/>
    <property type="match status" value="1"/>
</dbReference>
<dbReference type="Proteomes" id="UP000074410">
    <property type="component" value="Unassembled WGS sequence"/>
</dbReference>
<dbReference type="GO" id="GO:0006352">
    <property type="term" value="P:DNA-templated transcription initiation"/>
    <property type="evidence" value="ECO:0007669"/>
    <property type="project" value="InterPro"/>
</dbReference>
<gene>
    <name evidence="8" type="ORF">NS258_05530</name>
    <name evidence="7" type="ORF">NS319_05500</name>
</gene>
<evidence type="ECO:0000313" key="7">
    <source>
        <dbReference type="EMBL" id="KTT71768.1"/>
    </source>
</evidence>
<dbReference type="InterPro" id="IPR039425">
    <property type="entry name" value="RNA_pol_sigma-70-like"/>
</dbReference>
<evidence type="ECO:0000256" key="3">
    <source>
        <dbReference type="ARBA" id="ARBA00023082"/>
    </source>
</evidence>
<dbReference type="Pfam" id="PF08281">
    <property type="entry name" value="Sigma70_r4_2"/>
    <property type="match status" value="1"/>
</dbReference>
<dbReference type="CDD" id="cd06171">
    <property type="entry name" value="Sigma70_r4"/>
    <property type="match status" value="1"/>
</dbReference>
<evidence type="ECO:0000256" key="2">
    <source>
        <dbReference type="ARBA" id="ARBA00023015"/>
    </source>
</evidence>
<dbReference type="Proteomes" id="UP000072867">
    <property type="component" value="Unassembled WGS sequence"/>
</dbReference>
<evidence type="ECO:0000259" key="6">
    <source>
        <dbReference type="Pfam" id="PF08281"/>
    </source>
</evidence>
<comment type="similarity">
    <text evidence="1">Belongs to the sigma-70 factor family. ECF subfamily.</text>
</comment>
<feature type="domain" description="RNA polymerase sigma factor 70 region 4 type 2" evidence="6">
    <location>
        <begin position="114"/>
        <end position="165"/>
    </location>
</feature>
<dbReference type="InterPro" id="IPR013249">
    <property type="entry name" value="RNA_pol_sigma70_r4_t2"/>
</dbReference>
<dbReference type="InterPro" id="IPR014284">
    <property type="entry name" value="RNA_pol_sigma-70_dom"/>
</dbReference>
<dbReference type="EMBL" id="LDTD01000034">
    <property type="protein sequence ID" value="KTT71768.1"/>
    <property type="molecule type" value="Genomic_DNA"/>
</dbReference>
<name>A0A147JB58_9SPHN</name>
<dbReference type="GO" id="GO:0003677">
    <property type="term" value="F:DNA binding"/>
    <property type="evidence" value="ECO:0007669"/>
    <property type="project" value="InterPro"/>
</dbReference>
<dbReference type="NCBIfam" id="TIGR02937">
    <property type="entry name" value="sigma70-ECF"/>
    <property type="match status" value="1"/>
</dbReference>
<comment type="caution">
    <text evidence="8">The sequence shown here is derived from an EMBL/GenBank/DDBJ whole genome shotgun (WGS) entry which is preliminary data.</text>
</comment>
<dbReference type="PANTHER" id="PTHR43133:SF63">
    <property type="entry name" value="RNA POLYMERASE SIGMA FACTOR FECI-RELATED"/>
    <property type="match status" value="1"/>
</dbReference>
<accession>A0A147JB58</accession>
<dbReference type="RefSeq" id="WP_058716132.1">
    <property type="nucleotide sequence ID" value="NZ_LDTC01000035.1"/>
</dbReference>